<protein>
    <submittedName>
        <fullName evidence="6">Uncharacterized protein</fullName>
    </submittedName>
</protein>
<feature type="compositionally biased region" description="Basic and acidic residues" evidence="4">
    <location>
        <begin position="111"/>
        <end position="134"/>
    </location>
</feature>
<dbReference type="InterPro" id="IPR008160">
    <property type="entry name" value="Collagen"/>
</dbReference>
<evidence type="ECO:0000256" key="3">
    <source>
        <dbReference type="SAM" id="Coils"/>
    </source>
</evidence>
<name>A0A6T8IEQ7_HEMAN</name>
<evidence type="ECO:0000256" key="4">
    <source>
        <dbReference type="SAM" id="MobiDB-lite"/>
    </source>
</evidence>
<dbReference type="PANTHER" id="PTHR15427:SF43">
    <property type="entry name" value="COMPLEMENT COMPONENT 1, Q SUBCOMPONENT, B CHAIN PRECURSOR"/>
    <property type="match status" value="1"/>
</dbReference>
<keyword evidence="5" id="KW-0732">Signal</keyword>
<gene>
    <name evidence="6" type="ORF">HAND1043_LOCUS5023</name>
</gene>
<feature type="region of interest" description="Disordered" evidence="4">
    <location>
        <begin position="111"/>
        <end position="155"/>
    </location>
</feature>
<feature type="coiled-coil region" evidence="3">
    <location>
        <begin position="400"/>
        <end position="462"/>
    </location>
</feature>
<dbReference type="Pfam" id="PF01391">
    <property type="entry name" value="Collagen"/>
    <property type="match status" value="1"/>
</dbReference>
<dbReference type="EMBL" id="HBFK01008396">
    <property type="protein sequence ID" value="CAD8738531.1"/>
    <property type="molecule type" value="Transcribed_RNA"/>
</dbReference>
<evidence type="ECO:0000313" key="6">
    <source>
        <dbReference type="EMBL" id="CAD8738531.1"/>
    </source>
</evidence>
<accession>A0A6T8IEQ7</accession>
<evidence type="ECO:0000256" key="1">
    <source>
        <dbReference type="ARBA" id="ARBA00004613"/>
    </source>
</evidence>
<dbReference type="AlphaFoldDB" id="A0A6T8IEQ7"/>
<reference evidence="6" key="1">
    <citation type="submission" date="2021-01" db="EMBL/GenBank/DDBJ databases">
        <authorList>
            <person name="Corre E."/>
            <person name="Pelletier E."/>
            <person name="Niang G."/>
            <person name="Scheremetjew M."/>
            <person name="Finn R."/>
            <person name="Kale V."/>
            <person name="Holt S."/>
            <person name="Cochrane G."/>
            <person name="Meng A."/>
            <person name="Brown T."/>
            <person name="Cohen L."/>
        </authorList>
    </citation>
    <scope>NUCLEOTIDE SEQUENCE</scope>
    <source>
        <strain evidence="6">CCMP441</strain>
    </source>
</reference>
<proteinExistence type="predicted"/>
<feature type="signal peptide" evidence="5">
    <location>
        <begin position="1"/>
        <end position="22"/>
    </location>
</feature>
<sequence length="613" mass="66119">MALWAQKAPILGLVVLLGMALAAVKMAGQGQGSATVLEETGLHEYPVSSGALRGYLEHTGRGSVAQGRSSLAMLHGLARRHEGMAPGPWKSGDHGRHRIYKMDQWAHRHGHWAESEAKGEPRAELSLSKHDDYPHQQARTLQDRGGASKRGVHDSRRAQLLAKRAQLLAEVRAGQHAWARLDQEQQVGGQQELASGMEHQETVAPQYFETPQGQVVEVRSSAGVSNVASPSTAGLSQQYFLTPSGQVVSTASLQQEEPNIVPASESQSLSQDTDELDGSSAVVHAAPLLDPTVRPENSYSIAGTAFGTKGTLPARYYPVDKGSRDDILGGAVAANGVPMGSPNMYMKSRQQTLRQQQGQSLYSEESDDPFEGTYKFKGHVRPVPCDGPIKGTDTPLCVARKAMSQALQAEKDVIAAHEKEGEQKNRLSRLNTMYAERYAALKARFESTVKALREQLATQKRRVLSDSRRITTGDNLSLQKIAQARKTELNDWASLNRRLNQLEVTLALVKKEPGPQGPSGEQGPMGPTGVAGPQGPPGERGPTGPKGPRGEMGEKGLNGLNGVRGPAGNPIEMQGYVNPQGAIPLAQPRLLSKFSNNVKQMDGMLRKLETRSS</sequence>
<organism evidence="6">
    <name type="scientific">Hemiselmis andersenii</name>
    <name type="common">Cryptophyte alga</name>
    <dbReference type="NCBI Taxonomy" id="464988"/>
    <lineage>
        <taxon>Eukaryota</taxon>
        <taxon>Cryptophyceae</taxon>
        <taxon>Cryptomonadales</taxon>
        <taxon>Hemiselmidaceae</taxon>
        <taxon>Hemiselmis</taxon>
    </lineage>
</organism>
<comment type="subcellular location">
    <subcellularLocation>
        <location evidence="1">Secreted</location>
    </subcellularLocation>
</comment>
<keyword evidence="2" id="KW-0964">Secreted</keyword>
<feature type="chain" id="PRO_5030159776" evidence="5">
    <location>
        <begin position="23"/>
        <end position="613"/>
    </location>
</feature>
<feature type="compositionally biased region" description="Low complexity" evidence="4">
    <location>
        <begin position="518"/>
        <end position="527"/>
    </location>
</feature>
<feature type="region of interest" description="Disordered" evidence="4">
    <location>
        <begin position="511"/>
        <end position="576"/>
    </location>
</feature>
<dbReference type="PANTHER" id="PTHR15427">
    <property type="entry name" value="EMILIN ELASTIN MICROFIBRIL INTERFACE-LOCATED PROTEIN ELASTIN MICROFIBRIL INTERFACER"/>
    <property type="match status" value="1"/>
</dbReference>
<dbReference type="GO" id="GO:0005576">
    <property type="term" value="C:extracellular region"/>
    <property type="evidence" value="ECO:0007669"/>
    <property type="project" value="UniProtKB-SubCell"/>
</dbReference>
<dbReference type="InterPro" id="IPR050392">
    <property type="entry name" value="Collagen/C1q_domain"/>
</dbReference>
<evidence type="ECO:0000256" key="2">
    <source>
        <dbReference type="ARBA" id="ARBA00022525"/>
    </source>
</evidence>
<evidence type="ECO:0000256" key="5">
    <source>
        <dbReference type="SAM" id="SignalP"/>
    </source>
</evidence>
<keyword evidence="3" id="KW-0175">Coiled coil</keyword>